<gene>
    <name evidence="1" type="ORF">NTJ_01221</name>
</gene>
<sequence length="114" mass="12112">MSLLVRHGVAKSEQQKPPSGADYALCCFGGPSIAPFGSIIFTTTQHKQNRSGGRGHRLDWVGGAPGIRDTGVDAHPSTDSYSLWKESGLYVYAAICPAGPSTTPFSSIMSIRKD</sequence>
<name>A0ABN7A8A9_9HEMI</name>
<proteinExistence type="predicted"/>
<evidence type="ECO:0000313" key="1">
    <source>
        <dbReference type="EMBL" id="BES88415.1"/>
    </source>
</evidence>
<dbReference type="Proteomes" id="UP001307889">
    <property type="component" value="Chromosome 1"/>
</dbReference>
<reference evidence="1 2" key="1">
    <citation type="submission" date="2023-09" db="EMBL/GenBank/DDBJ databases">
        <title>Nesidiocoris tenuis whole genome shotgun sequence.</title>
        <authorList>
            <person name="Shibata T."/>
            <person name="Shimoda M."/>
            <person name="Kobayashi T."/>
            <person name="Uehara T."/>
        </authorList>
    </citation>
    <scope>NUCLEOTIDE SEQUENCE [LARGE SCALE GENOMIC DNA]</scope>
    <source>
        <strain evidence="1 2">Japan</strain>
    </source>
</reference>
<protein>
    <submittedName>
        <fullName evidence="1">Uncharacterized protein</fullName>
    </submittedName>
</protein>
<dbReference type="EMBL" id="AP028909">
    <property type="protein sequence ID" value="BES88415.1"/>
    <property type="molecule type" value="Genomic_DNA"/>
</dbReference>
<keyword evidence="2" id="KW-1185">Reference proteome</keyword>
<accession>A0ABN7A8A9</accession>
<organism evidence="1 2">
    <name type="scientific">Nesidiocoris tenuis</name>
    <dbReference type="NCBI Taxonomy" id="355587"/>
    <lineage>
        <taxon>Eukaryota</taxon>
        <taxon>Metazoa</taxon>
        <taxon>Ecdysozoa</taxon>
        <taxon>Arthropoda</taxon>
        <taxon>Hexapoda</taxon>
        <taxon>Insecta</taxon>
        <taxon>Pterygota</taxon>
        <taxon>Neoptera</taxon>
        <taxon>Paraneoptera</taxon>
        <taxon>Hemiptera</taxon>
        <taxon>Heteroptera</taxon>
        <taxon>Panheteroptera</taxon>
        <taxon>Cimicomorpha</taxon>
        <taxon>Miridae</taxon>
        <taxon>Dicyphina</taxon>
        <taxon>Nesidiocoris</taxon>
    </lineage>
</organism>
<evidence type="ECO:0000313" key="2">
    <source>
        <dbReference type="Proteomes" id="UP001307889"/>
    </source>
</evidence>